<evidence type="ECO:0000313" key="4">
    <source>
        <dbReference type="Proteomes" id="UP000001056"/>
    </source>
</evidence>
<dbReference type="AlphaFoldDB" id="Q2GSV4"/>
<dbReference type="VEuPathDB" id="FungiDB:CHGG_08950"/>
<keyword evidence="2" id="KW-0812">Transmembrane</keyword>
<feature type="compositionally biased region" description="Polar residues" evidence="1">
    <location>
        <begin position="34"/>
        <end position="52"/>
    </location>
</feature>
<name>Q2GSV4_CHAGB</name>
<keyword evidence="4" id="KW-1185">Reference proteome</keyword>
<evidence type="ECO:0000256" key="1">
    <source>
        <dbReference type="SAM" id="MobiDB-lite"/>
    </source>
</evidence>
<dbReference type="GeneID" id="4394701"/>
<protein>
    <submittedName>
        <fullName evidence="3">Uncharacterized protein</fullName>
    </submittedName>
</protein>
<dbReference type="HOGENOM" id="CLU_2014998_0_0_1"/>
<dbReference type="RefSeq" id="XP_001226877.1">
    <property type="nucleotide sequence ID" value="XM_001226876.1"/>
</dbReference>
<evidence type="ECO:0000256" key="2">
    <source>
        <dbReference type="SAM" id="Phobius"/>
    </source>
</evidence>
<accession>Q2GSV4</accession>
<feature type="transmembrane region" description="Helical" evidence="2">
    <location>
        <begin position="72"/>
        <end position="93"/>
    </location>
</feature>
<keyword evidence="2" id="KW-1133">Transmembrane helix</keyword>
<feature type="region of interest" description="Disordered" evidence="1">
    <location>
        <begin position="28"/>
        <end position="62"/>
    </location>
</feature>
<reference evidence="4" key="1">
    <citation type="journal article" date="2015" name="Genome Announc.">
        <title>Draft genome sequence of the cellulolytic fungus Chaetomium globosum.</title>
        <authorList>
            <person name="Cuomo C.A."/>
            <person name="Untereiner W.A."/>
            <person name="Ma L.-J."/>
            <person name="Grabherr M."/>
            <person name="Birren B.W."/>
        </authorList>
    </citation>
    <scope>NUCLEOTIDE SEQUENCE [LARGE SCALE GENOMIC DNA]</scope>
    <source>
        <strain evidence="4">ATCC 6205 / CBS 148.51 / DSM 1962 / NBRC 6347 / NRRL 1970</strain>
    </source>
</reference>
<evidence type="ECO:0000313" key="3">
    <source>
        <dbReference type="EMBL" id="EAQ84936.1"/>
    </source>
</evidence>
<organism evidence="3 4">
    <name type="scientific">Chaetomium globosum (strain ATCC 6205 / CBS 148.51 / DSM 1962 / NBRC 6347 / NRRL 1970)</name>
    <name type="common">Soil fungus</name>
    <dbReference type="NCBI Taxonomy" id="306901"/>
    <lineage>
        <taxon>Eukaryota</taxon>
        <taxon>Fungi</taxon>
        <taxon>Dikarya</taxon>
        <taxon>Ascomycota</taxon>
        <taxon>Pezizomycotina</taxon>
        <taxon>Sordariomycetes</taxon>
        <taxon>Sordariomycetidae</taxon>
        <taxon>Sordariales</taxon>
        <taxon>Chaetomiaceae</taxon>
        <taxon>Chaetomium</taxon>
    </lineage>
</organism>
<proteinExistence type="predicted"/>
<dbReference type="Proteomes" id="UP000001056">
    <property type="component" value="Unassembled WGS sequence"/>
</dbReference>
<dbReference type="EMBL" id="CH408034">
    <property type="protein sequence ID" value="EAQ84936.1"/>
    <property type="molecule type" value="Genomic_DNA"/>
</dbReference>
<dbReference type="InParanoid" id="Q2GSV4"/>
<sequence>MHSDPRIKGSDVGEFQPFRFLLATISQHKKHNPEQQQQHRPAMSTGTPTITPLPSALSRRKTPLPRPPLRQLLIQAFVALLVTRLISPLLYYYDDYYYYYYRQNYYFLRQGRLQCPGKEDGLT</sequence>
<gene>
    <name evidence="3" type="ORF">CHGG_08950</name>
</gene>
<keyword evidence="2" id="KW-0472">Membrane</keyword>